<keyword evidence="11" id="KW-1185">Reference proteome</keyword>
<dbReference type="GO" id="GO:0006506">
    <property type="term" value="P:GPI anchor biosynthetic process"/>
    <property type="evidence" value="ECO:0007669"/>
    <property type="project" value="UniProtKB-KW"/>
</dbReference>
<evidence type="ECO:0000256" key="1">
    <source>
        <dbReference type="ARBA" id="ARBA00004141"/>
    </source>
</evidence>
<dbReference type="EC" id="2.4.1.198" evidence="7"/>
<organism evidence="10 11">
    <name type="scientific">Leucocoprinus birnbaumii</name>
    <dbReference type="NCBI Taxonomy" id="56174"/>
    <lineage>
        <taxon>Eukaryota</taxon>
        <taxon>Fungi</taxon>
        <taxon>Dikarya</taxon>
        <taxon>Basidiomycota</taxon>
        <taxon>Agaricomycotina</taxon>
        <taxon>Agaricomycetes</taxon>
        <taxon>Agaricomycetidae</taxon>
        <taxon>Agaricales</taxon>
        <taxon>Agaricineae</taxon>
        <taxon>Agaricaceae</taxon>
        <taxon>Leucocoprinus</taxon>
    </lineage>
</organism>
<dbReference type="Proteomes" id="UP001213000">
    <property type="component" value="Unassembled WGS sequence"/>
</dbReference>
<comment type="subunit">
    <text evidence="7">Component of the phosphatidylinositol N-acetylglucosaminyltransferase (GPI-GlcNAc transferase) complex.</text>
</comment>
<keyword evidence="4 8" id="KW-0812">Transmembrane</keyword>
<feature type="transmembrane region" description="Helical" evidence="8">
    <location>
        <begin position="60"/>
        <end position="83"/>
    </location>
</feature>
<evidence type="ECO:0000256" key="8">
    <source>
        <dbReference type="SAM" id="Phobius"/>
    </source>
</evidence>
<dbReference type="PANTHER" id="PTHR46346">
    <property type="entry name" value="PHOSPHATIDYLINOSITOL N-ACETYLGLUCOSAMINYLTRANSFERASE SUBUNIT P"/>
    <property type="match status" value="1"/>
</dbReference>
<dbReference type="EMBL" id="JANIEX010000302">
    <property type="protein sequence ID" value="KAJ3569187.1"/>
    <property type="molecule type" value="Genomic_DNA"/>
</dbReference>
<evidence type="ECO:0000256" key="6">
    <source>
        <dbReference type="ARBA" id="ARBA00023136"/>
    </source>
</evidence>
<dbReference type="Pfam" id="PF08510">
    <property type="entry name" value="PIG-P"/>
    <property type="match status" value="1"/>
</dbReference>
<proteinExistence type="inferred from homology"/>
<protein>
    <recommendedName>
        <fullName evidence="7">Phosphatidylinositol N-acetylglucosaminyltransferase subunit GPI19</fullName>
        <ecNumber evidence="7">2.4.1.198</ecNumber>
    </recommendedName>
</protein>
<keyword evidence="6 7" id="KW-0472">Membrane</keyword>
<keyword evidence="7" id="KW-0808">Transferase</keyword>
<dbReference type="PANTHER" id="PTHR46346:SF1">
    <property type="entry name" value="PHOSPHATIDYLINOSITOL N-ACETYLGLUCOSAMINYLTRANSFERASE SUBUNIT P"/>
    <property type="match status" value="1"/>
</dbReference>
<keyword evidence="7" id="KW-0256">Endoplasmic reticulum</keyword>
<dbReference type="GO" id="GO:0017176">
    <property type="term" value="F:phosphatidylinositol N-acetylglucosaminyltransferase activity"/>
    <property type="evidence" value="ECO:0007669"/>
    <property type="project" value="UniProtKB-UniRule"/>
</dbReference>
<name>A0AAD5VTB0_9AGAR</name>
<evidence type="ECO:0000256" key="5">
    <source>
        <dbReference type="ARBA" id="ARBA00022989"/>
    </source>
</evidence>
<keyword evidence="5 8" id="KW-1133">Transmembrane helix</keyword>
<sequence length="157" mass="17805">MEPIQKHARTAKSRAPEFYGFVAWASTSFLFVLYVLWALLPDRWIVALGVDWYPNREWAILIPAWSIIVLILTYISYWALALLGTPSFSDLSTVTDSFAQLPKLPSSSHTSNAYIASTNPSTIPQLYDIPIGMVNRVLYQRRTTMTTHTHTLQSNVL</sequence>
<evidence type="ECO:0000259" key="9">
    <source>
        <dbReference type="Pfam" id="PF08510"/>
    </source>
</evidence>
<dbReference type="PIRSF" id="PIRSF008765">
    <property type="entry name" value="PIG-P_GPI19"/>
    <property type="match status" value="1"/>
</dbReference>
<evidence type="ECO:0000256" key="7">
    <source>
        <dbReference type="PIRNR" id="PIRNR008765"/>
    </source>
</evidence>
<evidence type="ECO:0000256" key="3">
    <source>
        <dbReference type="ARBA" id="ARBA00022502"/>
    </source>
</evidence>
<dbReference type="InterPro" id="IPR052263">
    <property type="entry name" value="GPI_Anchor_Biosynth"/>
</dbReference>
<evidence type="ECO:0000313" key="11">
    <source>
        <dbReference type="Proteomes" id="UP001213000"/>
    </source>
</evidence>
<feature type="transmembrane region" description="Helical" evidence="8">
    <location>
        <begin position="21"/>
        <end position="40"/>
    </location>
</feature>
<comment type="catalytic activity">
    <reaction evidence="7">
        <text>a 1,2-diacyl-sn-glycero-3-phospho-(1D-myo-inositol) + UDP-N-acetyl-alpha-D-glucosamine = a 6-(N-acetyl-alpha-D-glucosaminyl)-1-(1,2-diacyl-sn-glycero-3-phospho)-1D-myo-inositol + UDP + H(+)</text>
        <dbReference type="Rhea" id="RHEA:14789"/>
        <dbReference type="ChEBI" id="CHEBI:15378"/>
        <dbReference type="ChEBI" id="CHEBI:57265"/>
        <dbReference type="ChEBI" id="CHEBI:57705"/>
        <dbReference type="ChEBI" id="CHEBI:57880"/>
        <dbReference type="ChEBI" id="CHEBI:58223"/>
        <dbReference type="EC" id="2.4.1.198"/>
    </reaction>
</comment>
<gene>
    <name evidence="10" type="ORF">NP233_g5212</name>
</gene>
<dbReference type="GO" id="GO:0005789">
    <property type="term" value="C:endoplasmic reticulum membrane"/>
    <property type="evidence" value="ECO:0007669"/>
    <property type="project" value="UniProtKB-SubCell"/>
</dbReference>
<dbReference type="AlphaFoldDB" id="A0AAD5VTB0"/>
<comment type="similarity">
    <text evidence="7">Belongs to the GPI19 family.</text>
</comment>
<reference evidence="10" key="1">
    <citation type="submission" date="2022-07" db="EMBL/GenBank/DDBJ databases">
        <title>Genome Sequence of Leucocoprinus birnbaumii.</title>
        <authorList>
            <person name="Buettner E."/>
        </authorList>
    </citation>
    <scope>NUCLEOTIDE SEQUENCE</scope>
    <source>
        <strain evidence="10">VT141</strain>
    </source>
</reference>
<comment type="function">
    <text evidence="7">Part of the complex catalyzing the transfer of N-acetylglucosamine from UDP-N-acetylglucosamine to phosphatidylinositol, the first step of GPI biosynthesis.</text>
</comment>
<evidence type="ECO:0000256" key="2">
    <source>
        <dbReference type="ARBA" id="ARBA00004687"/>
    </source>
</evidence>
<evidence type="ECO:0000313" key="10">
    <source>
        <dbReference type="EMBL" id="KAJ3569187.1"/>
    </source>
</evidence>
<keyword evidence="3 7" id="KW-0337">GPI-anchor biosynthesis</keyword>
<evidence type="ECO:0000256" key="4">
    <source>
        <dbReference type="ARBA" id="ARBA00022692"/>
    </source>
</evidence>
<comment type="pathway">
    <text evidence="2 7">Glycolipid biosynthesis; glycosylphosphatidylinositol-anchor biosynthesis.</text>
</comment>
<dbReference type="InterPro" id="IPR016542">
    <property type="entry name" value="PIG-P_GPI19"/>
</dbReference>
<comment type="subcellular location">
    <subcellularLocation>
        <location evidence="7">Endoplasmic reticulum membrane</location>
    </subcellularLocation>
    <subcellularLocation>
        <location evidence="1">Membrane</location>
        <topology evidence="1">Multi-pass membrane protein</topology>
    </subcellularLocation>
</comment>
<accession>A0AAD5VTB0</accession>
<dbReference type="InterPro" id="IPR013717">
    <property type="entry name" value="PIG-P"/>
</dbReference>
<feature type="domain" description="PIG-P" evidence="9">
    <location>
        <begin position="17"/>
        <end position="139"/>
    </location>
</feature>
<comment type="caution">
    <text evidence="10">The sequence shown here is derived from an EMBL/GenBank/DDBJ whole genome shotgun (WGS) entry which is preliminary data.</text>
</comment>